<evidence type="ECO:0000256" key="9">
    <source>
        <dbReference type="SAM" id="Phobius"/>
    </source>
</evidence>
<dbReference type="GO" id="GO:0016020">
    <property type="term" value="C:membrane"/>
    <property type="evidence" value="ECO:0007669"/>
    <property type="project" value="UniProtKB-SubCell"/>
</dbReference>
<dbReference type="AlphaFoldDB" id="A0A356LI41"/>
<dbReference type="GO" id="GO:0020037">
    <property type="term" value="F:heme binding"/>
    <property type="evidence" value="ECO:0007669"/>
    <property type="project" value="InterPro"/>
</dbReference>
<evidence type="ECO:0000256" key="10">
    <source>
        <dbReference type="SAM" id="SignalP"/>
    </source>
</evidence>
<dbReference type="PRINTS" id="PR00603">
    <property type="entry name" value="CYTOCHROMEC1"/>
</dbReference>
<evidence type="ECO:0000256" key="5">
    <source>
        <dbReference type="ARBA" id="ARBA00022989"/>
    </source>
</evidence>
<evidence type="ECO:0000256" key="3">
    <source>
        <dbReference type="ARBA" id="ARBA00022692"/>
    </source>
</evidence>
<feature type="signal peptide" evidence="10">
    <location>
        <begin position="1"/>
        <end position="21"/>
    </location>
</feature>
<dbReference type="PANTHER" id="PTHR10266">
    <property type="entry name" value="CYTOCHROME C1"/>
    <property type="match status" value="1"/>
</dbReference>
<evidence type="ECO:0000259" key="11">
    <source>
        <dbReference type="PROSITE" id="PS51007"/>
    </source>
</evidence>
<evidence type="ECO:0000256" key="1">
    <source>
        <dbReference type="ARBA" id="ARBA00004370"/>
    </source>
</evidence>
<dbReference type="PANTHER" id="PTHR10266:SF3">
    <property type="entry name" value="CYTOCHROME C1, HEME PROTEIN, MITOCHONDRIAL"/>
    <property type="match status" value="1"/>
</dbReference>
<keyword evidence="2 8" id="KW-0349">Heme</keyword>
<evidence type="ECO:0000313" key="13">
    <source>
        <dbReference type="Proteomes" id="UP000264036"/>
    </source>
</evidence>
<dbReference type="SUPFAM" id="SSF46626">
    <property type="entry name" value="Cytochrome c"/>
    <property type="match status" value="1"/>
</dbReference>
<keyword evidence="7 9" id="KW-0472">Membrane</keyword>
<comment type="caution">
    <text evidence="12">The sequence shown here is derived from an EMBL/GenBank/DDBJ whole genome shotgun (WGS) entry which is preliminary data.</text>
</comment>
<keyword evidence="6 8" id="KW-0408">Iron</keyword>
<keyword evidence="10" id="KW-0732">Signal</keyword>
<dbReference type="PROSITE" id="PS51007">
    <property type="entry name" value="CYTC"/>
    <property type="match status" value="1"/>
</dbReference>
<evidence type="ECO:0000256" key="7">
    <source>
        <dbReference type="ARBA" id="ARBA00023136"/>
    </source>
</evidence>
<keyword evidence="3 9" id="KW-0812">Transmembrane</keyword>
<dbReference type="InterPro" id="IPR002326">
    <property type="entry name" value="Cyt_c1"/>
</dbReference>
<evidence type="ECO:0000256" key="2">
    <source>
        <dbReference type="ARBA" id="ARBA00022617"/>
    </source>
</evidence>
<dbReference type="InterPro" id="IPR009056">
    <property type="entry name" value="Cyt_c-like_dom"/>
</dbReference>
<gene>
    <name evidence="12" type="ORF">DD666_14775</name>
</gene>
<dbReference type="EMBL" id="DOEK01000030">
    <property type="protein sequence ID" value="HBP30670.1"/>
    <property type="molecule type" value="Genomic_DNA"/>
</dbReference>
<dbReference type="GO" id="GO:0046872">
    <property type="term" value="F:metal ion binding"/>
    <property type="evidence" value="ECO:0007669"/>
    <property type="project" value="UniProtKB-KW"/>
</dbReference>
<feature type="transmembrane region" description="Helical" evidence="9">
    <location>
        <begin position="256"/>
        <end position="274"/>
    </location>
</feature>
<protein>
    <submittedName>
        <fullName evidence="12">Cytochrome c1</fullName>
    </submittedName>
</protein>
<dbReference type="Pfam" id="PF02167">
    <property type="entry name" value="Cytochrom_C1"/>
    <property type="match status" value="2"/>
</dbReference>
<feature type="binding site" description="covalent" evidence="8">
    <location>
        <position position="52"/>
    </location>
    <ligand>
        <name>heme c</name>
        <dbReference type="ChEBI" id="CHEBI:61717"/>
    </ligand>
</feature>
<comment type="cofactor">
    <cofactor evidence="8">
        <name>heme c</name>
        <dbReference type="ChEBI" id="CHEBI:61717"/>
    </cofactor>
    <text evidence="8">Binds 1 heme c group covalently per subunit.</text>
</comment>
<organism evidence="12 13">
    <name type="scientific">Advenella kashmirensis</name>
    <dbReference type="NCBI Taxonomy" id="310575"/>
    <lineage>
        <taxon>Bacteria</taxon>
        <taxon>Pseudomonadati</taxon>
        <taxon>Pseudomonadota</taxon>
        <taxon>Betaproteobacteria</taxon>
        <taxon>Burkholderiales</taxon>
        <taxon>Alcaligenaceae</taxon>
    </lineage>
</organism>
<dbReference type="Gene3D" id="1.10.760.10">
    <property type="entry name" value="Cytochrome c-like domain"/>
    <property type="match status" value="1"/>
</dbReference>
<dbReference type="Proteomes" id="UP000264036">
    <property type="component" value="Unassembled WGS sequence"/>
</dbReference>
<dbReference type="InterPro" id="IPR036909">
    <property type="entry name" value="Cyt_c-like_dom_sf"/>
</dbReference>
<feature type="binding site" description="covalent" evidence="8">
    <location>
        <position position="55"/>
    </location>
    <ligand>
        <name>heme c</name>
        <dbReference type="ChEBI" id="CHEBI:61717"/>
    </ligand>
</feature>
<reference evidence="12 13" key="1">
    <citation type="journal article" date="2018" name="Nat. Biotechnol.">
        <title>A standardized bacterial taxonomy based on genome phylogeny substantially revises the tree of life.</title>
        <authorList>
            <person name="Parks D.H."/>
            <person name="Chuvochina M."/>
            <person name="Waite D.W."/>
            <person name="Rinke C."/>
            <person name="Skarshewski A."/>
            <person name="Chaumeil P.A."/>
            <person name="Hugenholtz P."/>
        </authorList>
    </citation>
    <scope>NUCLEOTIDE SEQUENCE [LARGE SCALE GENOMIC DNA]</scope>
    <source>
        <strain evidence="12">UBA10707</strain>
    </source>
</reference>
<accession>A0A356LI41</accession>
<comment type="subcellular location">
    <subcellularLocation>
        <location evidence="1">Membrane</location>
    </subcellularLocation>
</comment>
<feature type="domain" description="Cytochrome c" evidence="11">
    <location>
        <begin position="39"/>
        <end position="138"/>
    </location>
</feature>
<feature type="chain" id="PRO_5016791397" evidence="10">
    <location>
        <begin position="22"/>
        <end position="283"/>
    </location>
</feature>
<proteinExistence type="predicted"/>
<evidence type="ECO:0000313" key="12">
    <source>
        <dbReference type="EMBL" id="HBP30670.1"/>
    </source>
</evidence>
<name>A0A356LI41_9BURK</name>
<feature type="binding site" description="covalent" evidence="8">
    <location>
        <position position="56"/>
    </location>
    <ligand>
        <name>heme c</name>
        <dbReference type="ChEBI" id="CHEBI:61717"/>
    </ligand>
</feature>
<sequence length="283" mass="31951">MFKKLIGALLLVVTFATPVLAAEGGMEWDRAPNRVNHLPSLQNGAKLFVNYCLNCHSANAMRYNKLTELGLTEEQIKENLLFTGDKVGELMRVAMSPADAKAWFGAAPPDLSVMARAKAANMGQDGTDYIYTYLRTFYRDASRPLGWNNLLFPNVGMPHAMWNLQGPRELETVDIHPVEKDGKQEWRKIITKVDSEGFKSVVSDEPLPEYHGSASSHSTLKYLDPSKQAQFDNDVADLTAFLGWMSEPEQLLRKKVGVWVLLFLGLFFIVVWRLNASYWKHVK</sequence>
<evidence type="ECO:0000256" key="8">
    <source>
        <dbReference type="PIRSR" id="PIRSR602326-1"/>
    </source>
</evidence>
<evidence type="ECO:0000256" key="4">
    <source>
        <dbReference type="ARBA" id="ARBA00022723"/>
    </source>
</evidence>
<evidence type="ECO:0000256" key="6">
    <source>
        <dbReference type="ARBA" id="ARBA00023004"/>
    </source>
</evidence>
<dbReference type="GO" id="GO:0009055">
    <property type="term" value="F:electron transfer activity"/>
    <property type="evidence" value="ECO:0007669"/>
    <property type="project" value="InterPro"/>
</dbReference>
<keyword evidence="4 8" id="KW-0479">Metal-binding</keyword>
<keyword evidence="5 9" id="KW-1133">Transmembrane helix</keyword>